<dbReference type="InterPro" id="IPR010060">
    <property type="entry name" value="NRPS_synth"/>
</dbReference>
<keyword evidence="5" id="KW-0436">Ligase</keyword>
<comment type="cofactor">
    <cofactor evidence="1">
        <name>pantetheine 4'-phosphate</name>
        <dbReference type="ChEBI" id="CHEBI:47942"/>
    </cofactor>
</comment>
<dbReference type="NCBIfam" id="NF003417">
    <property type="entry name" value="PRK04813.1"/>
    <property type="match status" value="4"/>
</dbReference>
<dbReference type="GO" id="GO:0016874">
    <property type="term" value="F:ligase activity"/>
    <property type="evidence" value="ECO:0007669"/>
    <property type="project" value="UniProtKB-KW"/>
</dbReference>
<protein>
    <submittedName>
        <fullName evidence="8">Amino acid adenylation domain protein</fullName>
    </submittedName>
</protein>
<proteinExistence type="inferred from homology"/>
<evidence type="ECO:0000256" key="1">
    <source>
        <dbReference type="ARBA" id="ARBA00001957"/>
    </source>
</evidence>
<evidence type="ECO:0000259" key="7">
    <source>
        <dbReference type="PROSITE" id="PS50075"/>
    </source>
</evidence>
<dbReference type="SUPFAM" id="SSF53335">
    <property type="entry name" value="S-adenosyl-L-methionine-dependent methyltransferases"/>
    <property type="match status" value="1"/>
</dbReference>
<organism evidence="8 9">
    <name type="scientific">Bradyrhizobium oligotrophicum S58</name>
    <dbReference type="NCBI Taxonomy" id="1245469"/>
    <lineage>
        <taxon>Bacteria</taxon>
        <taxon>Pseudomonadati</taxon>
        <taxon>Pseudomonadota</taxon>
        <taxon>Alphaproteobacteria</taxon>
        <taxon>Hyphomicrobiales</taxon>
        <taxon>Nitrobacteraceae</taxon>
        <taxon>Bradyrhizobium</taxon>
    </lineage>
</organism>
<dbReference type="Pfam" id="PF00550">
    <property type="entry name" value="PP-binding"/>
    <property type="match status" value="3"/>
</dbReference>
<dbReference type="CDD" id="cd17646">
    <property type="entry name" value="A_NRPS_AB3403-like"/>
    <property type="match status" value="2"/>
</dbReference>
<name>M4Z6T3_9BRAD</name>
<dbReference type="InterPro" id="IPR045851">
    <property type="entry name" value="AMP-bd_C_sf"/>
</dbReference>
<dbReference type="Proteomes" id="UP000011841">
    <property type="component" value="Chromosome"/>
</dbReference>
<dbReference type="InterPro" id="IPR020806">
    <property type="entry name" value="PKS_PP-bd"/>
</dbReference>
<evidence type="ECO:0000313" key="8">
    <source>
        <dbReference type="EMBL" id="BAM88922.1"/>
    </source>
</evidence>
<dbReference type="Pfam" id="PF13193">
    <property type="entry name" value="AMP-binding_C"/>
    <property type="match status" value="2"/>
</dbReference>
<dbReference type="SUPFAM" id="SSF52777">
    <property type="entry name" value="CoA-dependent acyltransferases"/>
    <property type="match status" value="8"/>
</dbReference>
<dbReference type="Pfam" id="PF08242">
    <property type="entry name" value="Methyltransf_12"/>
    <property type="match status" value="1"/>
</dbReference>
<evidence type="ECO:0000256" key="2">
    <source>
        <dbReference type="ARBA" id="ARBA00006432"/>
    </source>
</evidence>
<comment type="similarity">
    <text evidence="2">Belongs to the ATP-dependent AMP-binding enzyme family.</text>
</comment>
<dbReference type="CDD" id="cd19543">
    <property type="entry name" value="DCL_NRPS"/>
    <property type="match status" value="2"/>
</dbReference>
<dbReference type="GO" id="GO:0031177">
    <property type="term" value="F:phosphopantetheine binding"/>
    <property type="evidence" value="ECO:0007669"/>
    <property type="project" value="InterPro"/>
</dbReference>
<dbReference type="Gene3D" id="3.40.50.150">
    <property type="entry name" value="Vaccinia Virus protein VP39"/>
    <property type="match status" value="1"/>
</dbReference>
<dbReference type="InterPro" id="IPR000873">
    <property type="entry name" value="AMP-dep_synth/lig_dom"/>
</dbReference>
<dbReference type="FunFam" id="3.30.559.10:FF:000012">
    <property type="entry name" value="Non-ribosomal peptide synthetase"/>
    <property type="match status" value="1"/>
</dbReference>
<dbReference type="InterPro" id="IPR020845">
    <property type="entry name" value="AMP-binding_CS"/>
</dbReference>
<dbReference type="FunFam" id="3.40.50.980:FF:000002">
    <property type="entry name" value="Enterobactin synthetase component F"/>
    <property type="match status" value="2"/>
</dbReference>
<dbReference type="SUPFAM" id="SSF47336">
    <property type="entry name" value="ACP-like"/>
    <property type="match status" value="3"/>
</dbReference>
<dbReference type="InterPro" id="IPR013217">
    <property type="entry name" value="Methyltransf_12"/>
</dbReference>
<dbReference type="PATRIC" id="fig|1245469.3.peg.2986"/>
<dbReference type="Gene3D" id="2.30.38.10">
    <property type="entry name" value="Luciferase, Domain 3"/>
    <property type="match status" value="3"/>
</dbReference>
<dbReference type="SUPFAM" id="SSF56801">
    <property type="entry name" value="Acetyl-CoA synthetase-like"/>
    <property type="match status" value="3"/>
</dbReference>
<evidence type="ECO:0000256" key="4">
    <source>
        <dbReference type="ARBA" id="ARBA00022553"/>
    </source>
</evidence>
<dbReference type="OrthoDB" id="9803968at2"/>
<dbReference type="NCBIfam" id="TIGR01733">
    <property type="entry name" value="AA-adenyl-dom"/>
    <property type="match status" value="3"/>
</dbReference>
<evidence type="ECO:0000256" key="5">
    <source>
        <dbReference type="ARBA" id="ARBA00022598"/>
    </source>
</evidence>
<dbReference type="RefSeq" id="WP_015666044.1">
    <property type="nucleotide sequence ID" value="NC_020453.1"/>
</dbReference>
<dbReference type="CDD" id="cd19531">
    <property type="entry name" value="LCL_NRPS-like"/>
    <property type="match status" value="1"/>
</dbReference>
<dbReference type="InterPro" id="IPR029063">
    <property type="entry name" value="SAM-dependent_MTases_sf"/>
</dbReference>
<dbReference type="GO" id="GO:0005737">
    <property type="term" value="C:cytoplasm"/>
    <property type="evidence" value="ECO:0007669"/>
    <property type="project" value="TreeGrafter"/>
</dbReference>
<dbReference type="FunFam" id="1.10.1200.10:FF:000005">
    <property type="entry name" value="Nonribosomal peptide synthetase 1"/>
    <property type="match status" value="3"/>
</dbReference>
<dbReference type="eggNOG" id="COG1020">
    <property type="taxonomic scope" value="Bacteria"/>
</dbReference>
<dbReference type="Gene3D" id="3.30.300.30">
    <property type="match status" value="4"/>
</dbReference>
<dbReference type="InterPro" id="IPR025110">
    <property type="entry name" value="AMP-bd_C"/>
</dbReference>
<dbReference type="STRING" id="1245469.S58_29210"/>
<dbReference type="Gene3D" id="3.40.50.980">
    <property type="match status" value="6"/>
</dbReference>
<evidence type="ECO:0000313" key="9">
    <source>
        <dbReference type="Proteomes" id="UP000011841"/>
    </source>
</evidence>
<dbReference type="EMBL" id="AP012603">
    <property type="protein sequence ID" value="BAM88922.1"/>
    <property type="molecule type" value="Genomic_DNA"/>
</dbReference>
<dbReference type="SMART" id="SM00823">
    <property type="entry name" value="PKS_PP"/>
    <property type="match status" value="3"/>
</dbReference>
<dbReference type="FunFam" id="3.30.300.30:FF:000010">
    <property type="entry name" value="Enterobactin synthetase component F"/>
    <property type="match status" value="2"/>
</dbReference>
<dbReference type="PROSITE" id="PS00012">
    <property type="entry name" value="PHOSPHOPANTETHEINE"/>
    <property type="match status" value="2"/>
</dbReference>
<dbReference type="Gene3D" id="3.30.559.30">
    <property type="entry name" value="Nonribosomal peptide synthetase, condensation domain"/>
    <property type="match status" value="4"/>
</dbReference>
<accession>M4Z6T3</accession>
<evidence type="ECO:0000256" key="6">
    <source>
        <dbReference type="ARBA" id="ARBA00022737"/>
    </source>
</evidence>
<dbReference type="FunFam" id="2.30.38.10:FF:000001">
    <property type="entry name" value="Non-ribosomal peptide synthetase PvdI"/>
    <property type="match status" value="3"/>
</dbReference>
<dbReference type="Pfam" id="PF00501">
    <property type="entry name" value="AMP-binding"/>
    <property type="match status" value="3"/>
</dbReference>
<dbReference type="FunFam" id="3.40.50.12780:FF:000012">
    <property type="entry name" value="Non-ribosomal peptide synthetase"/>
    <property type="match status" value="3"/>
</dbReference>
<dbReference type="InterPro" id="IPR023213">
    <property type="entry name" value="CAT-like_dom_sf"/>
</dbReference>
<dbReference type="HOGENOM" id="CLU_000022_11_0_5"/>
<keyword evidence="6" id="KW-0677">Repeat</keyword>
<dbReference type="GO" id="GO:0043041">
    <property type="term" value="P:amino acid activation for nonribosomal peptide biosynthetic process"/>
    <property type="evidence" value="ECO:0007669"/>
    <property type="project" value="TreeGrafter"/>
</dbReference>
<dbReference type="CDD" id="cd02440">
    <property type="entry name" value="AdoMet_MTases"/>
    <property type="match status" value="1"/>
</dbReference>
<keyword evidence="3" id="KW-0596">Phosphopantetheine</keyword>
<dbReference type="Pfam" id="PF00668">
    <property type="entry name" value="Condensation"/>
    <property type="match status" value="4"/>
</dbReference>
<sequence length="4086" mass="446804">MQKAESQTMSKTAIRDSRRALLQRKVRDLLEGQSAGIPRTPRGGDLQLSFAQERLWFFDRLGRLGPAYQIGLSVRLKGALDIAALSAALTEIVRRQESLRTRFCLRDGVPTQQIDQPWQIALAIADSADVSPEAWARRLMEATFEIDSDQLFRCGLLRTGQQEHVLAVSMHHIISDGWSVGLLFREMAALYGAYSAGRPSPLPELPIQYADYAVWHRRWVDDEVQRPQLAYWRQRLADAPAGLALPADRVRPAAQSFRGAVHRFALDRETSAALAALSRREGASLFMVLLAAFKALMMRWSGQSDVVVGTPIAGRVRAEVDDLIGFFVNLLALRTDLQGDPSFRELVQRVKSTALGAYEHQDLPFEKVVDALQPTRDLSRQPIFQTVFVLQDVSLEQMTLPGLQVERFDEGANAVRFDIEMAMTEVGGRLAGSLLYATDLFDAATMQRLASQFIELLHSAAADPEVRLSRLRLLSDEERSRILTDLSPAPKIAVPHGTMHGLFAAQAARTPDLPALARRDEELTYKEVDARANQLAHYLRGLGVGPDVVVGICVERSFDMVIAVLGVLKAGGAYLPLDPSYPTERLAYMMVDSGARVVLTQTGLVDRLVTDGVTVASLDALSSEIADLPISAPAVAVDADHLAYVIYTSGSTGRPKAVMIPHRGATNLAEAQLAPLRIGAHSRVLQFASFSFDAAVWELLMSWRSGAALVIADRHETMPGESLHGLLRRERIGVVLLPPSALGTLGAEPLPDLKTLLVGGEACAGEVVAPWIGARVVLNAYGPTEASVCTTVHPCAAETRAPAIGRPLANTCVHVLDQHFEPAPIGVPGELYIAGPGLARGYLSRPGLTAERFVPDPFGHGDRLYRTGDLGRWRPDGALEFLGRVDQQVKLRGFRIELGEIEAALLAESNVSQAIALAREDRPGHKRLVAYVVADLDRLKTESRQTRASESDDGVAGWQSLFDETYGGTGQAKAPSFVGWNDSYTGEPIPEAEMREWQMATVQRIAAFAPERILEIGCGVGLLLQQLAPACRVYRGTDISLAAIDGLRRWAQSRPELAHVELAQREAIALSDLKSASVDTVVINSVVQYFPDTGYLEDVISGALNAVADGGRIFVGDVRHFGLLVTFRTSIEIELAKPGARAGDIKSRALAAAKRETELAVDPSFFLALQDRLPRISDVEILLKRGQAHNELSRYRYDVVLHVGGSTPDLPVRTVDWATSSLPELSAILAEERPASLSVLGVSNDRLARDLARMTWLDACEPTAPLTDLAIVQDRDPAGEDPETFWLLGERLGYDVRVSWTSASGSGCYDVVFVDRARVDRPVALPRPSAPSSRAHGNDPGAAELLHRYAQRLRQALQQRLPDYMIPAAIVPIEAMPLTPGGKIDRAALPAPEGRPELGKMIAPRTESERKLASIWCDILKLDQVGIEDNFFALGGDSIQSIQVVARANRVGMRLTSRQIFEHQTIAALAAAAGHADAAPRQAPQHLAPLVPAAQPDEILRADLDELLGAVHDPENVEDAYPLTPTQQGMLFHSLYEPQSRAYVTTLGCRLHGKLDVDAFHRAWDSMVARHTALRSAFLGQHLDTPLQVVMRDAKPAFSVEDWRMLSPSDQSRRMANLEEAECAGGFDFARPPLMRLLLVRFAEQDYRLVWSCHHILLDGWSITILLDELFDCYGALSRRELPRLAAARPFRDYVTWLQSRSPVVAEALWRRRLAGFEAPTPLPLERRSRAVPPAGRYAEHQEGLQVELQALEGFARRHHLTINTLVQGAWALLLGRYSGSEDVVFGVTVSGRPAELPDVERTVGLFINTLPLRVELSRSATVVDWLGEIQARQSELTEHQYSALADVQRWGEVAGGKSLFESIVVFENYPTELRAQASDHTIHIDMIRAVNRINYPLALQVAMGASPSMKLMYDPARFDQPSIAQLARHLRRLLGEIVAAPARQLGSIALLSGEERQEVVSAFNATAVSYREGLLHELIEAQARRTPEAIALRYESETLSYDGLERRANQLARHLQSLGVGSDVVVGICAERSLEMVIGLLGILKAGGAYLPLDPGLPPERLAIMLEDASARVVLAQDALTARLPTTDAIVVQFEADAAAISCRSDMAPISACAPDNLAYVIYTSGSTGRPKGVMNSHRGIVNRLAWMQDAYRLRPEDVVMQKTPFGFDVSVWEFFWPLMQGAALVIARPGGHQDPAYLSELIERHSVTVMHFVPSMLQAFLETAELDRCGSLRDVICSGEALPAETQTRFLTALGSRLHNLYGPTEAAVDVSAWACRLEPEATQVPIGRPISNIQLYVLDARLEPMPVGVAGELYIGGVGLARGYLHRPSLTAERFVPSPFARGERLYRTGDLARWRADGALDYLGRLDHQVKLRGFRIELGEIEAALSAQAGVAQAAVVLRDDASGRRLVGYVVAQPEVQLDVATLRGELQRTLPDYMVPSAIVMLAALPLTPNGKLDRNALPAPDVSPAGAMVAPRNATEAALAAIWRDVLKRDHISVTDNFFALGGDSIQSIQVVARARQAGLSLTARQVFEQQTIAALAAVAGKAAVATAEQGLVTGAVPLTPIQHWFFAQDLAVPDHFNQAVLLDGTGLTPEPVVSALDVLLRQHDALRLRFARGEHGWQQTHDASAAALQSAELFEAIDLSGLDAAVHGPALRRHAERLQASLDLAQGPVLRAALFDLGEGGQRLLLIAHHLVVDGVSWRILLEDLGTALSALRQGEQVRLPPKTTAFRHWAERLTAYAQSQAARDELSYWRSQPWETAPRLPRDHADGANTAGHVQLVKIALDADETRALLQEVPAVYHTEINDVLLTALVQTFAGWTGQKRLLVGLEGHGREELFGEVDVSRTVGWFTSLFPVLLEVEGAGDPDAALKQVKEQLRAVPHRGVGYGVLRHLGGVDLPAPEVEVSFNYLGQLDGAAGGQGFGFAAEDVGREQHAANRRAHLIDVSAHVGHGSLELRWFYGGELHEAATIERLALRHVAALRELIAHCRRSEGGLTPSDVPLAQLEQDDLDRVVTSVGGARRIEDIYPLSPLQRGLLFHSLYEPDAAVYVISLACRLQGALDAEAFEQAWRLVVSRHAVLRTAFVGHDLDVPQQVVLREAALPFVREDWRHLPADEQATRFAELQRSERSRGFDFAQPPLMRLNLIRIGDDDHRLLWNVHHIVLDGWSLPLLLDEVFAAYAALSRREAPALSPVRPFKDYIGWLQRQDLVRAEAHWRRRLAGFDTPSSFGLGRPMPTSHADATERHVEHQSELALGDLERFARQHRLTINTLVQGAWALLLGRYGGSDDVVFGVTVSGRPAELADVERTVGLFINTLPLRVGLPGSATVLEWLGEIQARQSELTEHQSSALVDVQRWSEVAEGTALFESIVAFENYPVEMTALSGQQRLRVSEVAPLERTNYPLTLQVTVGAALSLRLIADSTRVAGDAAGRLIAHLARLLAEIVADPGRQLSSISLLSKEERHEVVSAFNATAVSYREGLLHELIEAQARRTPEAIALRYESETLSYDGLERRANQLARHLQSLGVGSDVVVGICAERSLEMVIGLLGILKAGGAYLPLDPGLPPERLAIMLEDASARVVLAQDLLTARLPTTDAIVVQFEADAAAISCRSDMAPISACAPDNLAYVIYTSGSTGRPKGVMNSHRGIVNRLAWMQDAYRLRPEDVVMQKTPFGFDVSVWELFWPLMQGAELVIARPGGHQDPAYLSELIERHSVTVMHFVPSMLQAFLETAELGRCGSLRDVICSGEALPAETQTRFLTALASRLHNLYGPTEAAVDVSAWACRLEPEATQVPIGRPISNIQLYVLDARLEPMPVGVAGELYIGGVGLARGYLHRPSLTAERFVPSPFARGERLYRTGDLARWRADGALDYLGRLDHQVKLRGFRIELGEIEAALTAQIGVAQAAVVLREDAGGKRLVGYVVAQPEVQLHVETLRGRLQRTLPDYMVPSAIVMLAALPLTPNGKLDRNALPAPDVSPAGAVVAPRNASEAALAAIWRDVLKREHISVTDNFFALGGDSLSATRAIARTQKELGLNVPLRAMFEATNLGELAERLEAFGWAHPQQYSPADGTELEEGVI</sequence>
<dbReference type="KEGG" id="aol:S58_29210"/>
<dbReference type="FunFam" id="3.30.559.30:FF:000001">
    <property type="entry name" value="Non-ribosomal peptide synthetase"/>
    <property type="match status" value="1"/>
</dbReference>
<dbReference type="PROSITE" id="PS50075">
    <property type="entry name" value="CARRIER"/>
    <property type="match status" value="3"/>
</dbReference>
<dbReference type="PROSITE" id="PS00455">
    <property type="entry name" value="AMP_BINDING"/>
    <property type="match status" value="3"/>
</dbReference>
<feature type="domain" description="Carrier" evidence="7">
    <location>
        <begin position="3991"/>
        <end position="4066"/>
    </location>
</feature>
<dbReference type="InterPro" id="IPR001242">
    <property type="entry name" value="Condensation_dom"/>
</dbReference>
<reference evidence="8 9" key="1">
    <citation type="journal article" date="2013" name="Appl. Environ. Microbiol.">
        <title>Genome analysis suggests that the soil oligotrophic bacterium Agromonas oligotrophica (Bradyrhizobium oligotrophicum) is a nitrogen-fixing symbiont of Aeschynomene indica.</title>
        <authorList>
            <person name="Okubo T."/>
            <person name="Fukushima S."/>
            <person name="Itakura M."/>
            <person name="Oshima K."/>
            <person name="Longtonglang A."/>
            <person name="Teaumroong N."/>
            <person name="Mitsui H."/>
            <person name="Hattori M."/>
            <person name="Hattori R."/>
            <person name="Hattori T."/>
            <person name="Minamisawa K."/>
        </authorList>
    </citation>
    <scope>NUCLEOTIDE SEQUENCE [LARGE SCALE GENOMIC DNA]</scope>
    <source>
        <strain evidence="8 9">S58</strain>
    </source>
</reference>
<dbReference type="FunFam" id="3.40.50.980:FF:000001">
    <property type="entry name" value="Non-ribosomal peptide synthetase"/>
    <property type="match status" value="3"/>
</dbReference>
<dbReference type="InterPro" id="IPR029058">
    <property type="entry name" value="AB_hydrolase_fold"/>
</dbReference>
<dbReference type="InterPro" id="IPR006162">
    <property type="entry name" value="Ppantetheine_attach_site"/>
</dbReference>
<feature type="domain" description="Carrier" evidence="7">
    <location>
        <begin position="1403"/>
        <end position="1477"/>
    </location>
</feature>
<keyword evidence="9" id="KW-1185">Reference proteome</keyword>
<dbReference type="NCBIfam" id="TIGR01720">
    <property type="entry name" value="NRPS-para261"/>
    <property type="match status" value="1"/>
</dbReference>
<dbReference type="PANTHER" id="PTHR45527:SF1">
    <property type="entry name" value="FATTY ACID SYNTHASE"/>
    <property type="match status" value="1"/>
</dbReference>
<dbReference type="Gene3D" id="3.30.559.10">
    <property type="entry name" value="Chloramphenicol acetyltransferase-like domain"/>
    <property type="match status" value="4"/>
</dbReference>
<gene>
    <name evidence="8" type="ORF">S58_29210</name>
</gene>
<feature type="domain" description="Carrier" evidence="7">
    <location>
        <begin position="2478"/>
        <end position="2552"/>
    </location>
</feature>
<dbReference type="Gene3D" id="1.10.1200.10">
    <property type="entry name" value="ACP-like"/>
    <property type="match status" value="2"/>
</dbReference>
<dbReference type="InterPro" id="IPR036736">
    <property type="entry name" value="ACP-like_sf"/>
</dbReference>
<dbReference type="CDD" id="cd19534">
    <property type="entry name" value="E_NRPS"/>
    <property type="match status" value="1"/>
</dbReference>
<dbReference type="GeneID" id="301816792"/>
<keyword evidence="4" id="KW-0597">Phosphoprotein</keyword>
<dbReference type="InterPro" id="IPR009081">
    <property type="entry name" value="PP-bd_ACP"/>
</dbReference>
<dbReference type="Gene3D" id="3.40.50.1820">
    <property type="entry name" value="alpha/beta hydrolase"/>
    <property type="match status" value="1"/>
</dbReference>
<evidence type="ECO:0000256" key="3">
    <source>
        <dbReference type="ARBA" id="ARBA00022450"/>
    </source>
</evidence>
<dbReference type="GO" id="GO:0009403">
    <property type="term" value="P:toxin biosynthetic process"/>
    <property type="evidence" value="ECO:0007669"/>
    <property type="project" value="UniProtKB-ARBA"/>
</dbReference>
<dbReference type="PANTHER" id="PTHR45527">
    <property type="entry name" value="NONRIBOSOMAL PEPTIDE SYNTHETASE"/>
    <property type="match status" value="1"/>
</dbReference>
<dbReference type="InterPro" id="IPR010071">
    <property type="entry name" value="AA_adenyl_dom"/>
</dbReference>